<dbReference type="Proteomes" id="UP000019489">
    <property type="component" value="Unassembled WGS sequence"/>
</dbReference>
<dbReference type="EMBL" id="AWSA01000006">
    <property type="protein sequence ID" value="EWT02975.1"/>
    <property type="molecule type" value="Genomic_DNA"/>
</dbReference>
<keyword evidence="1" id="KW-1133">Transmembrane helix</keyword>
<reference evidence="2 3" key="1">
    <citation type="submission" date="2013-08" db="EMBL/GenBank/DDBJ databases">
        <title>Intrasporangium oryzae NRRL B-24470.</title>
        <authorList>
            <person name="Liu H."/>
            <person name="Wang G."/>
        </authorList>
    </citation>
    <scope>NUCLEOTIDE SEQUENCE [LARGE SCALE GENOMIC DNA]</scope>
    <source>
        <strain evidence="2 3">NRRL B-24470</strain>
    </source>
</reference>
<evidence type="ECO:0000313" key="2">
    <source>
        <dbReference type="EMBL" id="EWT02975.1"/>
    </source>
</evidence>
<sequence length="299" mass="32632">MSVMAGWKVLARNRAALLEDDMATLEHAGVAIPPELKTQAAKLREQHHLDERLPVGRRMSERLGGAEINLTWDDLHRLELALEGLKQPKEVVDDAKRHAKAEFGTDEWKQFLIDLQKDPDAEARKKVGLRTIRTAHAVAEAKHEGERQQERGILEIAAGLVLAGIATVLIQALAFPDERLIPQPAQPTAAAGWAVLCLVMLFGMLGGSFSALISLYVTNKTFTNTFWFDPRPSLTVMKIASGLWTAVIGVIAVGSGVVVGTYTSIASLILLAFLFGYGQQAVTVFMDCKVEALLRENGS</sequence>
<keyword evidence="1" id="KW-0812">Transmembrane</keyword>
<keyword evidence="1" id="KW-0472">Membrane</keyword>
<gene>
    <name evidence="2" type="ORF">N865_00535</name>
</gene>
<dbReference type="AlphaFoldDB" id="W9GA77"/>
<feature type="transmembrane region" description="Helical" evidence="1">
    <location>
        <begin position="152"/>
        <end position="173"/>
    </location>
</feature>
<evidence type="ECO:0000256" key="1">
    <source>
        <dbReference type="SAM" id="Phobius"/>
    </source>
</evidence>
<feature type="transmembrane region" description="Helical" evidence="1">
    <location>
        <begin position="265"/>
        <end position="286"/>
    </location>
</feature>
<feature type="transmembrane region" description="Helical" evidence="1">
    <location>
        <begin position="193"/>
        <end position="218"/>
    </location>
</feature>
<accession>W9GA77</accession>
<evidence type="ECO:0000313" key="3">
    <source>
        <dbReference type="Proteomes" id="UP000019489"/>
    </source>
</evidence>
<organism evidence="2 3">
    <name type="scientific">Intrasporangium oryzae NRRL B-24470</name>
    <dbReference type="NCBI Taxonomy" id="1386089"/>
    <lineage>
        <taxon>Bacteria</taxon>
        <taxon>Bacillati</taxon>
        <taxon>Actinomycetota</taxon>
        <taxon>Actinomycetes</taxon>
        <taxon>Micrococcales</taxon>
        <taxon>Intrasporangiaceae</taxon>
        <taxon>Intrasporangium</taxon>
    </lineage>
</organism>
<proteinExistence type="predicted"/>
<keyword evidence="3" id="KW-1185">Reference proteome</keyword>
<feature type="transmembrane region" description="Helical" evidence="1">
    <location>
        <begin position="239"/>
        <end position="259"/>
    </location>
</feature>
<name>W9GA77_9MICO</name>
<protein>
    <submittedName>
        <fullName evidence="2">Uncharacterized protein</fullName>
    </submittedName>
</protein>
<comment type="caution">
    <text evidence="2">The sequence shown here is derived from an EMBL/GenBank/DDBJ whole genome shotgun (WGS) entry which is preliminary data.</text>
</comment>